<protein>
    <submittedName>
        <fullName evidence="2">Uncharacterized protein</fullName>
    </submittedName>
</protein>
<accession>A0ABP0IMU9</accession>
<feature type="region of interest" description="Disordered" evidence="1">
    <location>
        <begin position="1"/>
        <end position="35"/>
    </location>
</feature>
<evidence type="ECO:0000313" key="3">
    <source>
        <dbReference type="Proteomes" id="UP001642464"/>
    </source>
</evidence>
<dbReference type="Gene3D" id="2.60.120.10">
    <property type="entry name" value="Jelly Rolls"/>
    <property type="match status" value="1"/>
</dbReference>
<dbReference type="EMBL" id="CAXAMM010004547">
    <property type="protein sequence ID" value="CAK9003916.1"/>
    <property type="molecule type" value="Genomic_DNA"/>
</dbReference>
<dbReference type="InterPro" id="IPR014710">
    <property type="entry name" value="RmlC-like_jellyroll"/>
</dbReference>
<dbReference type="Proteomes" id="UP001642464">
    <property type="component" value="Unassembled WGS sequence"/>
</dbReference>
<comment type="caution">
    <text evidence="2">The sequence shown here is derived from an EMBL/GenBank/DDBJ whole genome shotgun (WGS) entry which is preliminary data.</text>
</comment>
<evidence type="ECO:0000256" key="1">
    <source>
        <dbReference type="SAM" id="MobiDB-lite"/>
    </source>
</evidence>
<keyword evidence="3" id="KW-1185">Reference proteome</keyword>
<reference evidence="2 3" key="1">
    <citation type="submission" date="2024-02" db="EMBL/GenBank/DDBJ databases">
        <authorList>
            <person name="Chen Y."/>
            <person name="Shah S."/>
            <person name="Dougan E. K."/>
            <person name="Thang M."/>
            <person name="Chan C."/>
        </authorList>
    </citation>
    <scope>NUCLEOTIDE SEQUENCE [LARGE SCALE GENOMIC DNA]</scope>
</reference>
<proteinExistence type="predicted"/>
<name>A0ABP0IMU9_9DINO</name>
<gene>
    <name evidence="2" type="ORF">SCF082_LOCUS7970</name>
</gene>
<evidence type="ECO:0000313" key="2">
    <source>
        <dbReference type="EMBL" id="CAK9003916.1"/>
    </source>
</evidence>
<organism evidence="2 3">
    <name type="scientific">Durusdinium trenchii</name>
    <dbReference type="NCBI Taxonomy" id="1381693"/>
    <lineage>
        <taxon>Eukaryota</taxon>
        <taxon>Sar</taxon>
        <taxon>Alveolata</taxon>
        <taxon>Dinophyceae</taxon>
        <taxon>Suessiales</taxon>
        <taxon>Symbiodiniaceae</taxon>
        <taxon>Durusdinium</taxon>
    </lineage>
</organism>
<sequence length="160" mass="17334">MPPRKRPSAAAASTAKGRRTGTSKAEETAESQASGLALRANAGRFLVPEEDVENELQKDSSVIGEGTRAAVLFHEPSFDTAAVLLEPGGTELVEQNSTDLEMLYFVTEAEDGQVEFELPETNFKQSLSRYAEVLVPARAEFALRNNSSTTRAKLHAVVPR</sequence>